<feature type="region of interest" description="Disordered" evidence="2">
    <location>
        <begin position="648"/>
        <end position="709"/>
    </location>
</feature>
<dbReference type="EnsemblMetazoa" id="ACHR007442-RA">
    <property type="protein sequence ID" value="ACHR007442-PA"/>
    <property type="gene ID" value="ACHR007442"/>
</dbReference>
<dbReference type="PROSITE" id="PS51227">
    <property type="entry name" value="SPR"/>
    <property type="match status" value="1"/>
</dbReference>
<feature type="region of interest" description="Disordered" evidence="2">
    <location>
        <begin position="1"/>
        <end position="172"/>
    </location>
</feature>
<evidence type="ECO:0000313" key="3">
    <source>
        <dbReference type="EnsemblMetazoa" id="ACHR007442-PA"/>
    </source>
</evidence>
<name>A0A182K9K5_9DIPT</name>
<sequence length="709" mass="74490">MDRRNGGTSLAPPRPPKSLPRVHRPRAPDPNSSPSPIISSPVPNPNPTAMIGMTIMIGNGAASNGGHQHQQQQQLEPATTASTQPPQLSPKPRHLIGGSGSVLGSTNLSNGNDNSSNLANHSSSRSGSSQPSHQPIPHQHHHHHNHPHQQSNRSIGSNSSTLSSVSSTSSTAALLRPQIAPLVPLHTRSSTPPPPPLPPHQRPTSPAGSLGHGSTFARRRLSPVATTSPPLHHPYLTSIPPQGASESIVTAATTISTPPVLLLPVDQPIVGGVTSNNSSNPTTPVTLAAPRPENERLANEYVDTPFGRGNGAAIGGANIPSSGALTGVAQGALQHRNLSLLSGEGAVVTVITGQPRLTHDRSRSPISSVDSHSDSVIRVIKSTEGRHGVTTTVTGSGQSLTNAGGIARSSSIITKQPTKKKEGSDRHELLELELHHHHHHRHHGRSAVATVGGGAPGTIGAVGVAGSDGLIGIGSITCPRCRRCRCEECQKPRPLPSHWLCDKSCLCSAETIIDYASCLCCVKALYYHCSKEHEFEREVVGPDGTIETETVSCADDPCSCVPHKRTTRWGCLGALSVALPCLWCYWPMRGCVAICARCYAKHSRHGCRCTQHPSAPSASFPPGSALSESGGILNGSMFAGTMGGNGGVSTGSFDGHETRAKGDPTDGDSPLQHLHHHLRHHLHHPHRSGASTDLTTPEKRLLDSSTDTY</sequence>
<feature type="compositionally biased region" description="Pro residues" evidence="2">
    <location>
        <begin position="191"/>
        <end position="201"/>
    </location>
</feature>
<feature type="compositionally biased region" description="Low complexity" evidence="2">
    <location>
        <begin position="148"/>
        <end position="171"/>
    </location>
</feature>
<dbReference type="Proteomes" id="UP000075881">
    <property type="component" value="Unassembled WGS sequence"/>
</dbReference>
<dbReference type="GO" id="GO:0016020">
    <property type="term" value="C:membrane"/>
    <property type="evidence" value="ECO:0007669"/>
    <property type="project" value="InterPro"/>
</dbReference>
<feature type="compositionally biased region" description="Basic residues" evidence="2">
    <location>
        <begin position="673"/>
        <end position="687"/>
    </location>
</feature>
<evidence type="ECO:0000313" key="4">
    <source>
        <dbReference type="Proteomes" id="UP000075881"/>
    </source>
</evidence>
<feature type="compositionally biased region" description="Basic and acidic residues" evidence="2">
    <location>
        <begin position="654"/>
        <end position="664"/>
    </location>
</feature>
<dbReference type="PANTHER" id="PTHR12365">
    <property type="entry name" value="SPROUTY"/>
    <property type="match status" value="1"/>
</dbReference>
<dbReference type="Pfam" id="PF05210">
    <property type="entry name" value="Sprouty"/>
    <property type="match status" value="1"/>
</dbReference>
<dbReference type="GO" id="GO:0046580">
    <property type="term" value="P:negative regulation of Ras protein signal transduction"/>
    <property type="evidence" value="ECO:0007669"/>
    <property type="project" value="TreeGrafter"/>
</dbReference>
<feature type="region of interest" description="Disordered" evidence="2">
    <location>
        <begin position="184"/>
        <end position="214"/>
    </location>
</feature>
<dbReference type="PANTHER" id="PTHR12365:SF7">
    <property type="entry name" value="PROTEIN SPROUTY"/>
    <property type="match status" value="1"/>
</dbReference>
<organism evidence="3 4">
    <name type="scientific">Anopheles christyi</name>
    <dbReference type="NCBI Taxonomy" id="43041"/>
    <lineage>
        <taxon>Eukaryota</taxon>
        <taxon>Metazoa</taxon>
        <taxon>Ecdysozoa</taxon>
        <taxon>Arthropoda</taxon>
        <taxon>Hexapoda</taxon>
        <taxon>Insecta</taxon>
        <taxon>Pterygota</taxon>
        <taxon>Neoptera</taxon>
        <taxon>Endopterygota</taxon>
        <taxon>Diptera</taxon>
        <taxon>Nematocera</taxon>
        <taxon>Culicoidea</taxon>
        <taxon>Culicidae</taxon>
        <taxon>Anophelinae</taxon>
        <taxon>Anopheles</taxon>
    </lineage>
</organism>
<feature type="compositionally biased region" description="Low complexity" evidence="2">
    <location>
        <begin position="29"/>
        <end position="41"/>
    </location>
</feature>
<proteinExistence type="inferred from homology"/>
<dbReference type="GO" id="GO:0040037">
    <property type="term" value="P:negative regulation of fibroblast growth factor receptor signaling pathway"/>
    <property type="evidence" value="ECO:0007669"/>
    <property type="project" value="TreeGrafter"/>
</dbReference>
<dbReference type="AlphaFoldDB" id="A0A182K9K5"/>
<feature type="compositionally biased region" description="Polar residues" evidence="2">
    <location>
        <begin position="75"/>
        <end position="86"/>
    </location>
</feature>
<dbReference type="InterPro" id="IPR007875">
    <property type="entry name" value="Sprouty"/>
</dbReference>
<reference evidence="3" key="2">
    <citation type="submission" date="2020-05" db="UniProtKB">
        <authorList>
            <consortium name="EnsemblMetazoa"/>
        </authorList>
    </citation>
    <scope>IDENTIFICATION</scope>
    <source>
        <strain evidence="3">ACHKN1017</strain>
    </source>
</reference>
<reference evidence="4" key="1">
    <citation type="submission" date="2013-03" db="EMBL/GenBank/DDBJ databases">
        <title>The Genome Sequence of Anopheles christyi ACHKN1017.</title>
        <authorList>
            <consortium name="The Broad Institute Genomics Platform"/>
            <person name="Neafsey D.E."/>
            <person name="Besansky N."/>
            <person name="Walker B."/>
            <person name="Young S.K."/>
            <person name="Zeng Q."/>
            <person name="Gargeya S."/>
            <person name="Fitzgerald M."/>
            <person name="Haas B."/>
            <person name="Abouelleil A."/>
            <person name="Allen A.W."/>
            <person name="Alvarado L."/>
            <person name="Arachchi H.M."/>
            <person name="Berlin A.M."/>
            <person name="Chapman S.B."/>
            <person name="Gainer-Dewar J."/>
            <person name="Goldberg J."/>
            <person name="Griggs A."/>
            <person name="Gujja S."/>
            <person name="Hansen M."/>
            <person name="Howarth C."/>
            <person name="Imamovic A."/>
            <person name="Ireland A."/>
            <person name="Larimer J."/>
            <person name="McCowan C."/>
            <person name="Murphy C."/>
            <person name="Pearson M."/>
            <person name="Poon T.W."/>
            <person name="Priest M."/>
            <person name="Roberts A."/>
            <person name="Saif S."/>
            <person name="Shea T."/>
            <person name="Sisk P."/>
            <person name="Sykes S."/>
            <person name="Wortman J."/>
            <person name="Nusbaum C."/>
            <person name="Birren B."/>
        </authorList>
    </citation>
    <scope>NUCLEOTIDE SEQUENCE [LARGE SCALE GENOMIC DNA]</scope>
    <source>
        <strain evidence="4">ACHKN1017</strain>
    </source>
</reference>
<dbReference type="VEuPathDB" id="VectorBase:ACHR007442"/>
<dbReference type="GO" id="GO:0048513">
    <property type="term" value="P:animal organ development"/>
    <property type="evidence" value="ECO:0007669"/>
    <property type="project" value="TreeGrafter"/>
</dbReference>
<dbReference type="STRING" id="43041.A0A182K9K5"/>
<evidence type="ECO:0000256" key="2">
    <source>
        <dbReference type="SAM" id="MobiDB-lite"/>
    </source>
</evidence>
<evidence type="ECO:0008006" key="5">
    <source>
        <dbReference type="Google" id="ProtNLM"/>
    </source>
</evidence>
<protein>
    <recommendedName>
        <fullName evidence="5">Protein sprouty</fullName>
    </recommendedName>
</protein>
<accession>A0A182K9K5</accession>
<dbReference type="InterPro" id="IPR051192">
    <property type="entry name" value="Sprouty_domain"/>
</dbReference>
<feature type="compositionally biased region" description="Low complexity" evidence="2">
    <location>
        <begin position="103"/>
        <end position="137"/>
    </location>
</feature>
<dbReference type="GO" id="GO:0005829">
    <property type="term" value="C:cytosol"/>
    <property type="evidence" value="ECO:0007669"/>
    <property type="project" value="TreeGrafter"/>
</dbReference>
<feature type="compositionally biased region" description="Basic residues" evidence="2">
    <location>
        <begin position="138"/>
        <end position="147"/>
    </location>
</feature>
<evidence type="ECO:0000256" key="1">
    <source>
        <dbReference type="ARBA" id="ARBA00010964"/>
    </source>
</evidence>
<comment type="similarity">
    <text evidence="1">Belongs to the sprouty family.</text>
</comment>
<keyword evidence="4" id="KW-1185">Reference proteome</keyword>